<dbReference type="AlphaFoldDB" id="B8HYP2"/>
<protein>
    <recommendedName>
        <fullName evidence="1">Phytase-like domain-containing protein</fullName>
    </recommendedName>
</protein>
<feature type="domain" description="Phytase-like" evidence="1">
    <location>
        <begin position="65"/>
        <end position="371"/>
    </location>
</feature>
<evidence type="ECO:0000259" key="1">
    <source>
        <dbReference type="Pfam" id="PF13449"/>
    </source>
</evidence>
<dbReference type="EMBL" id="CP001344">
    <property type="protein sequence ID" value="ACL46696.1"/>
    <property type="molecule type" value="Genomic_DNA"/>
</dbReference>
<dbReference type="SUPFAM" id="SSF50956">
    <property type="entry name" value="Thermostable phytase (3-phytase)"/>
    <property type="match status" value="1"/>
</dbReference>
<sequence>MLTSHLSMVQFLKQLLALLLLGAIALLGLTACELPQVRAEDRIFLPLTLDYLGEYRLPDSTWEGTRVGGLSGLAYDRNQNRFYAVSDDRSGYAPARFYSLKLLLQSPGGQTPGIDRVEVEGVTPIKNQQGENYPPNSLDPEGIALTPQGTVFISSEGVKDQAPPFVAEFNLTTGAWLKDIALPDYFIPKVKPDGSRQGVGNNLGLESLSLSPTAERLFTATESALVQDRAPNNPGLIRTRLLHYLLGEPKSLLVAEHLYALEPTPPGATHHGLVELLCLDNGGHFLSLERTFTPGKGIDAKLFQVALGAATDVSTLAVLQGELSGIEPVRKQLLLDLNQLGIPLDNLEGMAIGPRLKDGSPSLLLVSDNNFQKGLSTQFLLFRLQGLTPG</sequence>
<dbReference type="PANTHER" id="PTHR37957:SF1">
    <property type="entry name" value="PHYTASE-LIKE DOMAIN-CONTAINING PROTEIN"/>
    <property type="match status" value="1"/>
</dbReference>
<evidence type="ECO:0000313" key="2">
    <source>
        <dbReference type="EMBL" id="ACL46696.1"/>
    </source>
</evidence>
<name>B8HYP2_CYAP4</name>
<proteinExistence type="predicted"/>
<dbReference type="STRING" id="395961.Cyan7425_4386"/>
<gene>
    <name evidence="2" type="ordered locus">Cyan7425_4386</name>
</gene>
<dbReference type="HOGENOM" id="CLU_047242_0_0_3"/>
<organism evidence="2">
    <name type="scientific">Cyanothece sp. (strain PCC 7425 / ATCC 29141)</name>
    <dbReference type="NCBI Taxonomy" id="395961"/>
    <lineage>
        <taxon>Bacteria</taxon>
        <taxon>Bacillati</taxon>
        <taxon>Cyanobacteriota</taxon>
        <taxon>Cyanophyceae</taxon>
        <taxon>Gomontiellales</taxon>
        <taxon>Cyanothecaceae</taxon>
        <taxon>Cyanothece</taxon>
    </lineage>
</organism>
<dbReference type="KEGG" id="cyn:Cyan7425_4386"/>
<reference evidence="2" key="1">
    <citation type="submission" date="2009-01" db="EMBL/GenBank/DDBJ databases">
        <title>Complete sequence of chromosome Cyanothece sp. PCC 7425.</title>
        <authorList>
            <consortium name="US DOE Joint Genome Institute"/>
            <person name="Lucas S."/>
            <person name="Copeland A."/>
            <person name="Lapidus A."/>
            <person name="Glavina del Rio T."/>
            <person name="Dalin E."/>
            <person name="Tice H."/>
            <person name="Bruce D."/>
            <person name="Goodwin L."/>
            <person name="Pitluck S."/>
            <person name="Sims D."/>
            <person name="Meineke L."/>
            <person name="Brettin T."/>
            <person name="Detter J.C."/>
            <person name="Han C."/>
            <person name="Larimer F."/>
            <person name="Land M."/>
            <person name="Hauser L."/>
            <person name="Kyrpides N."/>
            <person name="Ovchinnikova G."/>
            <person name="Liberton M."/>
            <person name="Stoeckel J."/>
            <person name="Banerjee A."/>
            <person name="Singh A."/>
            <person name="Page L."/>
            <person name="Sato H."/>
            <person name="Zhao L."/>
            <person name="Sherman L."/>
            <person name="Pakrasi H."/>
            <person name="Richardson P."/>
        </authorList>
    </citation>
    <scope>NUCLEOTIDE SEQUENCE</scope>
    <source>
        <strain evidence="2">PCC 7425</strain>
    </source>
</reference>
<dbReference type="eggNOG" id="COG4222">
    <property type="taxonomic scope" value="Bacteria"/>
</dbReference>
<accession>B8HYP2</accession>
<dbReference type="InterPro" id="IPR027372">
    <property type="entry name" value="Phytase-like_dom"/>
</dbReference>
<dbReference type="PANTHER" id="PTHR37957">
    <property type="entry name" value="BLR7070 PROTEIN"/>
    <property type="match status" value="1"/>
</dbReference>
<dbReference type="Pfam" id="PF13449">
    <property type="entry name" value="Phytase-like"/>
    <property type="match status" value="1"/>
</dbReference>